<dbReference type="Proteomes" id="UP000191056">
    <property type="component" value="Unassembled WGS sequence"/>
</dbReference>
<protein>
    <submittedName>
        <fullName evidence="2">LicD family protein</fullName>
    </submittedName>
</protein>
<keyword evidence="3" id="KW-1185">Reference proteome</keyword>
<dbReference type="PANTHER" id="PTHR43404:SF2">
    <property type="entry name" value="LIPOPOLYSACCHARIDE CHOLINEPHOSPHOTRANSFERASE LICD"/>
    <property type="match status" value="1"/>
</dbReference>
<dbReference type="Pfam" id="PF04991">
    <property type="entry name" value="LicD"/>
    <property type="match status" value="1"/>
</dbReference>
<accession>A0A1V4IWS6</accession>
<dbReference type="InterPro" id="IPR052942">
    <property type="entry name" value="LPS_cholinephosphotransferase"/>
</dbReference>
<dbReference type="OrthoDB" id="9786100at2"/>
<evidence type="ECO:0000313" key="3">
    <source>
        <dbReference type="Proteomes" id="UP000191056"/>
    </source>
</evidence>
<dbReference type="STRING" id="225345.CLCHR_11590"/>
<proteinExistence type="predicted"/>
<sequence length="283" mass="33860">MKYKMKNTITRLELTSDELRNLQLNILENLIEFDRICRKYNIKYSIDGGTFLGAVRHKGFIPWDTDADVVIMRDDYTRFLEACKKEMDETSFFLQDYTTDRYYRWGYSRLLLIGTEYVRAGYEHIPAKNGVFLDIFIMDGVPDNVLFRRIHKFLCLGIRKILWSEAGKVVHPNYFMRKWYSVLSLISRDEIFIFQNKLARKCNKNNTELICHMCSPHPKKHSYGFPRKLFEELSEYEFEGKLFYGFSNYDWYLESIYGDYMKLPEEEDRVSHIPCSAIKLFKN</sequence>
<dbReference type="RefSeq" id="WP_079438743.1">
    <property type="nucleotide sequence ID" value="NZ_MZGT01000012.1"/>
</dbReference>
<name>A0A1V4IWS6_9CLOT</name>
<evidence type="ECO:0000313" key="2">
    <source>
        <dbReference type="EMBL" id="OPJ64512.1"/>
    </source>
</evidence>
<evidence type="ECO:0000259" key="1">
    <source>
        <dbReference type="Pfam" id="PF04991"/>
    </source>
</evidence>
<dbReference type="EMBL" id="MZGT01000012">
    <property type="protein sequence ID" value="OPJ64512.1"/>
    <property type="molecule type" value="Genomic_DNA"/>
</dbReference>
<organism evidence="2 3">
    <name type="scientific">Clostridium chromiireducens</name>
    <dbReference type="NCBI Taxonomy" id="225345"/>
    <lineage>
        <taxon>Bacteria</taxon>
        <taxon>Bacillati</taxon>
        <taxon>Bacillota</taxon>
        <taxon>Clostridia</taxon>
        <taxon>Eubacteriales</taxon>
        <taxon>Clostridiaceae</taxon>
        <taxon>Clostridium</taxon>
    </lineage>
</organism>
<dbReference type="InterPro" id="IPR007074">
    <property type="entry name" value="LicD/FKTN/FKRP_NTP_transf"/>
</dbReference>
<feature type="domain" description="LicD/FKTN/FKRP nucleotidyltransferase" evidence="1">
    <location>
        <begin position="37"/>
        <end position="258"/>
    </location>
</feature>
<dbReference type="PANTHER" id="PTHR43404">
    <property type="entry name" value="LIPOPOLYSACCHARIDE CHOLINEPHOSPHOTRANSFERASE LICD"/>
    <property type="match status" value="1"/>
</dbReference>
<dbReference type="GO" id="GO:0009100">
    <property type="term" value="P:glycoprotein metabolic process"/>
    <property type="evidence" value="ECO:0007669"/>
    <property type="project" value="UniProtKB-ARBA"/>
</dbReference>
<comment type="caution">
    <text evidence="2">The sequence shown here is derived from an EMBL/GenBank/DDBJ whole genome shotgun (WGS) entry which is preliminary data.</text>
</comment>
<gene>
    <name evidence="2" type="ORF">CLCHR_11590</name>
</gene>
<dbReference type="AlphaFoldDB" id="A0A1V4IWS6"/>
<reference evidence="2 3" key="1">
    <citation type="submission" date="2017-03" db="EMBL/GenBank/DDBJ databases">
        <title>Genome sequence of Clostridium chromiireducens DSM 23318.</title>
        <authorList>
            <person name="Poehlein A."/>
            <person name="Daniel R."/>
        </authorList>
    </citation>
    <scope>NUCLEOTIDE SEQUENCE [LARGE SCALE GENOMIC DNA]</scope>
    <source>
        <strain evidence="2 3">DSM 23318</strain>
    </source>
</reference>